<keyword evidence="2" id="KW-0963">Cytoplasm</keyword>
<dbReference type="SUPFAM" id="SSF54236">
    <property type="entry name" value="Ubiquitin-like"/>
    <property type="match status" value="1"/>
</dbReference>
<comment type="similarity">
    <text evidence="4">Belongs to the TBCB family.</text>
</comment>
<dbReference type="GO" id="GO:0007021">
    <property type="term" value="P:tubulin complex assembly"/>
    <property type="evidence" value="ECO:0007669"/>
    <property type="project" value="InterPro"/>
</dbReference>
<evidence type="ECO:0000256" key="5">
    <source>
        <dbReference type="SAM" id="MobiDB-lite"/>
    </source>
</evidence>
<feature type="compositionally biased region" description="Acidic residues" evidence="5">
    <location>
        <begin position="263"/>
        <end position="274"/>
    </location>
</feature>
<accession>A0A165F8N4</accession>
<name>A0A165F8N4_XYLHT</name>
<dbReference type="PROSITE" id="PS50053">
    <property type="entry name" value="UBIQUITIN_2"/>
    <property type="match status" value="1"/>
</dbReference>
<dbReference type="Gene3D" id="2.30.30.190">
    <property type="entry name" value="CAP Gly-rich-like domain"/>
    <property type="match status" value="1"/>
</dbReference>
<dbReference type="InterPro" id="IPR036859">
    <property type="entry name" value="CAP-Gly_dom_sf"/>
</dbReference>
<dbReference type="GO" id="GO:0031122">
    <property type="term" value="P:cytoplasmic microtubule organization"/>
    <property type="evidence" value="ECO:0007669"/>
    <property type="project" value="EnsemblFungi"/>
</dbReference>
<keyword evidence="9" id="KW-1185">Reference proteome</keyword>
<dbReference type="InParanoid" id="A0A165F8N4"/>
<evidence type="ECO:0000256" key="3">
    <source>
        <dbReference type="ARBA" id="ARBA00023186"/>
    </source>
</evidence>
<gene>
    <name evidence="8" type="ORF">L228DRAFT_249498</name>
</gene>
<sequence>MSLQTAVDIPLQITSENAASERRITPSWSIAQLKTKLEPVTGVPPFAQRLALRVAGQAPRPIEAVDEENTQVGDFGLRAYAEIYVTDTRPPAARQNFTDLSSVEKYEMPEDEYSKLSNTVLAYKKANKLGRFDPNASQLEAERAAEQDKIISDKGLTLNARCRLLPLPSVRLGRIAYIGPVPEIHPPSTPANVDNAENLDPSGSAFQPIWIGVVLDEPTGKNDGTIADPKTGEKKRYFECGTNCGAFVKPERVEAGDFPPLDDLGDLDEDMEEI</sequence>
<dbReference type="OrthoDB" id="5295208at2759"/>
<dbReference type="Proteomes" id="UP000076632">
    <property type="component" value="Unassembled WGS sequence"/>
</dbReference>
<evidence type="ECO:0000313" key="9">
    <source>
        <dbReference type="Proteomes" id="UP000076632"/>
    </source>
</evidence>
<dbReference type="SUPFAM" id="SSF74924">
    <property type="entry name" value="Cap-Gly domain"/>
    <property type="match status" value="1"/>
</dbReference>
<keyword evidence="3" id="KW-0143">Chaperone</keyword>
<dbReference type="EMBL" id="KV407462">
    <property type="protein sequence ID" value="KZF20707.1"/>
    <property type="molecule type" value="Genomic_DNA"/>
</dbReference>
<dbReference type="GO" id="GO:0005634">
    <property type="term" value="C:nucleus"/>
    <property type="evidence" value="ECO:0007669"/>
    <property type="project" value="TreeGrafter"/>
</dbReference>
<dbReference type="GO" id="GO:0043014">
    <property type="term" value="F:alpha-tubulin binding"/>
    <property type="evidence" value="ECO:0007669"/>
    <property type="project" value="InterPro"/>
</dbReference>
<dbReference type="InterPro" id="IPR029071">
    <property type="entry name" value="Ubiquitin-like_domsf"/>
</dbReference>
<evidence type="ECO:0000313" key="8">
    <source>
        <dbReference type="EMBL" id="KZF20707.1"/>
    </source>
</evidence>
<proteinExistence type="inferred from homology"/>
<dbReference type="PANTHER" id="PTHR18916:SF85">
    <property type="entry name" value="TUBULIN-FOLDING COFACTOR B"/>
    <property type="match status" value="1"/>
</dbReference>
<dbReference type="GO" id="GO:0005938">
    <property type="term" value="C:cell cortex"/>
    <property type="evidence" value="ECO:0007669"/>
    <property type="project" value="TreeGrafter"/>
</dbReference>
<dbReference type="GeneID" id="28898240"/>
<dbReference type="OMA" id="DQYEQRT"/>
<dbReference type="SMART" id="SM01052">
    <property type="entry name" value="CAP_GLY"/>
    <property type="match status" value="1"/>
</dbReference>
<evidence type="ECO:0000256" key="4">
    <source>
        <dbReference type="ARBA" id="ARBA00025779"/>
    </source>
</evidence>
<evidence type="ECO:0008006" key="10">
    <source>
        <dbReference type="Google" id="ProtNLM"/>
    </source>
</evidence>
<dbReference type="Pfam" id="PF14560">
    <property type="entry name" value="Ubiquitin_2"/>
    <property type="match status" value="1"/>
</dbReference>
<dbReference type="InterPro" id="IPR000626">
    <property type="entry name" value="Ubiquitin-like_dom"/>
</dbReference>
<dbReference type="AlphaFoldDB" id="A0A165F8N4"/>
<dbReference type="CDD" id="cd01789">
    <property type="entry name" value="Ubl_TBCB"/>
    <property type="match status" value="1"/>
</dbReference>
<dbReference type="GO" id="GO:0007023">
    <property type="term" value="P:post-chaperonin tubulin folding pathway"/>
    <property type="evidence" value="ECO:0007669"/>
    <property type="project" value="InterPro"/>
</dbReference>
<dbReference type="InterPro" id="IPR000938">
    <property type="entry name" value="CAP-Gly_domain"/>
</dbReference>
<comment type="subcellular location">
    <subcellularLocation>
        <location evidence="1">Cytoplasm</location>
    </subcellularLocation>
</comment>
<organism evidence="8 9">
    <name type="scientific">Xylona heveae (strain CBS 132557 / TC161)</name>
    <dbReference type="NCBI Taxonomy" id="1328760"/>
    <lineage>
        <taxon>Eukaryota</taxon>
        <taxon>Fungi</taxon>
        <taxon>Dikarya</taxon>
        <taxon>Ascomycota</taxon>
        <taxon>Pezizomycotina</taxon>
        <taxon>Xylonomycetes</taxon>
        <taxon>Xylonales</taxon>
        <taxon>Xylonaceae</taxon>
        <taxon>Xylona</taxon>
    </lineage>
</organism>
<dbReference type="RefSeq" id="XP_018186262.1">
    <property type="nucleotide sequence ID" value="XM_018333103.1"/>
</dbReference>
<dbReference type="STRING" id="1328760.A0A165F8N4"/>
<feature type="domain" description="Ubiquitin-like" evidence="6">
    <location>
        <begin position="7"/>
        <end position="57"/>
    </location>
</feature>
<evidence type="ECO:0000256" key="2">
    <source>
        <dbReference type="ARBA" id="ARBA00022490"/>
    </source>
</evidence>
<dbReference type="Pfam" id="PF01302">
    <property type="entry name" value="CAP_GLY"/>
    <property type="match status" value="1"/>
</dbReference>
<feature type="domain" description="CAP-Gly" evidence="7">
    <location>
        <begin position="209"/>
        <end position="249"/>
    </location>
</feature>
<dbReference type="GO" id="GO:0051010">
    <property type="term" value="F:microtubule plus-end binding"/>
    <property type="evidence" value="ECO:0007669"/>
    <property type="project" value="TreeGrafter"/>
</dbReference>
<reference evidence="8 9" key="1">
    <citation type="journal article" date="2016" name="Fungal Biol.">
        <title>The genome of Xylona heveae provides a window into fungal endophytism.</title>
        <authorList>
            <person name="Gazis R."/>
            <person name="Kuo A."/>
            <person name="Riley R."/>
            <person name="LaButti K."/>
            <person name="Lipzen A."/>
            <person name="Lin J."/>
            <person name="Amirebrahimi M."/>
            <person name="Hesse C.N."/>
            <person name="Spatafora J.W."/>
            <person name="Henrissat B."/>
            <person name="Hainaut M."/>
            <person name="Grigoriev I.V."/>
            <person name="Hibbett D.S."/>
        </authorList>
    </citation>
    <scope>NUCLEOTIDE SEQUENCE [LARGE SCALE GENOMIC DNA]</scope>
    <source>
        <strain evidence="8 9">TC161</strain>
    </source>
</reference>
<dbReference type="Gene3D" id="3.10.20.90">
    <property type="entry name" value="Phosphatidylinositol 3-kinase Catalytic Subunit, Chain A, domain 1"/>
    <property type="match status" value="1"/>
</dbReference>
<dbReference type="PROSITE" id="PS50245">
    <property type="entry name" value="CAP_GLY_2"/>
    <property type="match status" value="1"/>
</dbReference>
<dbReference type="PANTHER" id="PTHR18916">
    <property type="entry name" value="DYNACTIN 1-RELATED MICROTUBULE-BINDING"/>
    <property type="match status" value="1"/>
</dbReference>
<evidence type="ECO:0000256" key="1">
    <source>
        <dbReference type="ARBA" id="ARBA00004496"/>
    </source>
</evidence>
<dbReference type="GO" id="GO:0035371">
    <property type="term" value="C:microtubule plus-end"/>
    <property type="evidence" value="ECO:0007669"/>
    <property type="project" value="TreeGrafter"/>
</dbReference>
<protein>
    <recommendedName>
        <fullName evidence="10">CAP-Gly domain-containing protein</fullName>
    </recommendedName>
</protein>
<evidence type="ECO:0000259" key="6">
    <source>
        <dbReference type="PROSITE" id="PS50053"/>
    </source>
</evidence>
<evidence type="ECO:0000259" key="7">
    <source>
        <dbReference type="PROSITE" id="PS50245"/>
    </source>
</evidence>
<dbReference type="InterPro" id="IPR045172">
    <property type="entry name" value="TBCB_Ubl"/>
</dbReference>
<feature type="region of interest" description="Disordered" evidence="5">
    <location>
        <begin position="255"/>
        <end position="274"/>
    </location>
</feature>
<dbReference type="FunCoup" id="A0A165F8N4">
    <property type="interactions" value="697"/>
</dbReference>